<evidence type="ECO:0000256" key="1">
    <source>
        <dbReference type="ARBA" id="ARBA00004123"/>
    </source>
</evidence>
<dbReference type="GO" id="GO:0042273">
    <property type="term" value="P:ribosomal large subunit biogenesis"/>
    <property type="evidence" value="ECO:0007669"/>
    <property type="project" value="TreeGrafter"/>
</dbReference>
<dbReference type="Proteomes" id="UP000789739">
    <property type="component" value="Unassembled WGS sequence"/>
</dbReference>
<reference evidence="4" key="1">
    <citation type="submission" date="2021-06" db="EMBL/GenBank/DDBJ databases">
        <authorList>
            <person name="Kallberg Y."/>
            <person name="Tangrot J."/>
            <person name="Rosling A."/>
        </authorList>
    </citation>
    <scope>NUCLEOTIDE SEQUENCE</scope>
    <source>
        <strain evidence="4">BR232B</strain>
    </source>
</reference>
<dbReference type="GO" id="GO:0030690">
    <property type="term" value="C:Noc1p-Noc2p complex"/>
    <property type="evidence" value="ECO:0007669"/>
    <property type="project" value="TreeGrafter"/>
</dbReference>
<dbReference type="EMBL" id="CAJVPI010000341">
    <property type="protein sequence ID" value="CAG8522035.1"/>
    <property type="molecule type" value="Genomic_DNA"/>
</dbReference>
<name>A0A9N9FAY6_9GLOM</name>
<sequence>MEMDSNDEEAQALKKAGLKDQEKVTGPSIVTNELVSSWQHAIIKKKSLRILKRLLLAFRAAAHVNDADDTSKIFAYKVTSAAVFNNLVVVCLKHVSDVFDHHLKTKDLVTKKNLPNTAKKWKTVEPLVRSYITSLLHLLRNLSENDMVYFVLKETEKTIPYLLCFTKQSNTYLKELLQFWGTGDDKVKIASFLNVRTLVTTAPKPFVETCLKGIYMTFVRNCQTTTTHTLPGINLMRNCGVQVFGIDLNTSYQTAFVYIRQLAIHLRNSMAIKSQESYKSVYNWQFIHCIEFWSQVLATYCDKQRVAESGENILQPLIYPLVQVTIGVIRLVPASQYFPLHFHCLHSLIHLSGRTGVFIPLAPYIFSILSSPEIRRKPKPSTLKPLDFSVHLKAPKSYLHTRVYQDGLIEELVRVMEEYYGGLCLSIAFPELAIPAVVQIKRHIKKSKNLKLNKQLHVLVEKFEQNAKYIQQKRLHVEFSPNNRAQVKAFLKDSSPEETPLGAYIQSVRKVKEQRKQLIEQS</sequence>
<evidence type="ECO:0000313" key="5">
    <source>
        <dbReference type="Proteomes" id="UP000789739"/>
    </source>
</evidence>
<comment type="caution">
    <text evidence="4">The sequence shown here is derived from an EMBL/GenBank/DDBJ whole genome shotgun (WGS) entry which is preliminary data.</text>
</comment>
<organism evidence="4 5">
    <name type="scientific">Paraglomus brasilianum</name>
    <dbReference type="NCBI Taxonomy" id="144538"/>
    <lineage>
        <taxon>Eukaryota</taxon>
        <taxon>Fungi</taxon>
        <taxon>Fungi incertae sedis</taxon>
        <taxon>Mucoromycota</taxon>
        <taxon>Glomeromycotina</taxon>
        <taxon>Glomeromycetes</taxon>
        <taxon>Paraglomerales</taxon>
        <taxon>Paraglomeraceae</taxon>
        <taxon>Paraglomus</taxon>
    </lineage>
</organism>
<dbReference type="PANTHER" id="PTHR12687">
    <property type="entry name" value="NUCLEOLAR COMPLEX 2 AND RAD4-RELATED"/>
    <property type="match status" value="1"/>
</dbReference>
<comment type="similarity">
    <text evidence="2">Belongs to the NOC2 family.</text>
</comment>
<dbReference type="GO" id="GO:0005730">
    <property type="term" value="C:nucleolus"/>
    <property type="evidence" value="ECO:0007669"/>
    <property type="project" value="TreeGrafter"/>
</dbReference>
<dbReference type="PANTHER" id="PTHR12687:SF4">
    <property type="entry name" value="NUCLEOLAR COMPLEX PROTEIN 2 HOMOLOG"/>
    <property type="match status" value="1"/>
</dbReference>
<evidence type="ECO:0000313" key="4">
    <source>
        <dbReference type="EMBL" id="CAG8522035.1"/>
    </source>
</evidence>
<dbReference type="InterPro" id="IPR005343">
    <property type="entry name" value="Noc2"/>
</dbReference>
<keyword evidence="5" id="KW-1185">Reference proteome</keyword>
<gene>
    <name evidence="4" type="ORF">PBRASI_LOCUS3676</name>
</gene>
<dbReference type="GO" id="GO:0030691">
    <property type="term" value="C:Noc2p-Noc3p complex"/>
    <property type="evidence" value="ECO:0007669"/>
    <property type="project" value="TreeGrafter"/>
</dbReference>
<protein>
    <submittedName>
        <fullName evidence="4">5078_t:CDS:1</fullName>
    </submittedName>
</protein>
<proteinExistence type="inferred from homology"/>
<accession>A0A9N9FAY6</accession>
<evidence type="ECO:0000256" key="3">
    <source>
        <dbReference type="ARBA" id="ARBA00023242"/>
    </source>
</evidence>
<evidence type="ECO:0000256" key="2">
    <source>
        <dbReference type="ARBA" id="ARBA00005907"/>
    </source>
</evidence>
<dbReference type="OrthoDB" id="10266662at2759"/>
<dbReference type="AlphaFoldDB" id="A0A9N9FAY6"/>
<comment type="subcellular location">
    <subcellularLocation>
        <location evidence="1">Nucleus</location>
    </subcellularLocation>
</comment>
<dbReference type="Pfam" id="PF03715">
    <property type="entry name" value="Noc2"/>
    <property type="match status" value="1"/>
</dbReference>
<dbReference type="GO" id="GO:0005654">
    <property type="term" value="C:nucleoplasm"/>
    <property type="evidence" value="ECO:0007669"/>
    <property type="project" value="TreeGrafter"/>
</dbReference>
<keyword evidence="3" id="KW-0539">Nucleus</keyword>